<name>A0ACA9SAH3_9GLOM</name>
<feature type="non-terminal residue" evidence="1">
    <location>
        <position position="44"/>
    </location>
</feature>
<keyword evidence="2" id="KW-1185">Reference proteome</keyword>
<gene>
    <name evidence="1" type="ORF">RPERSI_LOCUS28331</name>
</gene>
<evidence type="ECO:0000313" key="2">
    <source>
        <dbReference type="Proteomes" id="UP000789920"/>
    </source>
</evidence>
<protein>
    <submittedName>
        <fullName evidence="1">13071_t:CDS:1</fullName>
    </submittedName>
</protein>
<dbReference type="Proteomes" id="UP000789920">
    <property type="component" value="Unassembled WGS sequence"/>
</dbReference>
<sequence length="44" mass="4835">ISWIDSVASDKLNILLSDSTVLLQVFKMLTIDKQAQGSLVVRST</sequence>
<feature type="non-terminal residue" evidence="1">
    <location>
        <position position="1"/>
    </location>
</feature>
<accession>A0ACA9SAH3</accession>
<proteinExistence type="predicted"/>
<reference evidence="1" key="1">
    <citation type="submission" date="2021-06" db="EMBL/GenBank/DDBJ databases">
        <authorList>
            <person name="Kallberg Y."/>
            <person name="Tangrot J."/>
            <person name="Rosling A."/>
        </authorList>
    </citation>
    <scope>NUCLEOTIDE SEQUENCE</scope>
    <source>
        <strain evidence="1">MA461A</strain>
    </source>
</reference>
<evidence type="ECO:0000313" key="1">
    <source>
        <dbReference type="EMBL" id="CAG8832018.1"/>
    </source>
</evidence>
<comment type="caution">
    <text evidence="1">The sequence shown here is derived from an EMBL/GenBank/DDBJ whole genome shotgun (WGS) entry which is preliminary data.</text>
</comment>
<dbReference type="EMBL" id="CAJVQC010102698">
    <property type="protein sequence ID" value="CAG8832018.1"/>
    <property type="molecule type" value="Genomic_DNA"/>
</dbReference>
<organism evidence="1 2">
    <name type="scientific">Racocetra persica</name>
    <dbReference type="NCBI Taxonomy" id="160502"/>
    <lineage>
        <taxon>Eukaryota</taxon>
        <taxon>Fungi</taxon>
        <taxon>Fungi incertae sedis</taxon>
        <taxon>Mucoromycota</taxon>
        <taxon>Glomeromycotina</taxon>
        <taxon>Glomeromycetes</taxon>
        <taxon>Diversisporales</taxon>
        <taxon>Gigasporaceae</taxon>
        <taxon>Racocetra</taxon>
    </lineage>
</organism>